<dbReference type="Pfam" id="PF02894">
    <property type="entry name" value="GFO_IDH_MocA_C"/>
    <property type="match status" value="1"/>
</dbReference>
<dbReference type="EMBL" id="JAELVQ010000025">
    <property type="protein sequence ID" value="MBJ6369386.1"/>
    <property type="molecule type" value="Genomic_DNA"/>
</dbReference>
<dbReference type="PANTHER" id="PTHR43708:SF7">
    <property type="entry name" value="OXIDOREDUCTASE"/>
    <property type="match status" value="1"/>
</dbReference>
<dbReference type="SUPFAM" id="SSF51735">
    <property type="entry name" value="NAD(P)-binding Rossmann-fold domains"/>
    <property type="match status" value="1"/>
</dbReference>
<dbReference type="Pfam" id="PF01408">
    <property type="entry name" value="GFO_IDH_MocA"/>
    <property type="match status" value="1"/>
</dbReference>
<gene>
    <name evidence="3" type="ORF">JF259_14930</name>
</gene>
<evidence type="ECO:0000313" key="3">
    <source>
        <dbReference type="EMBL" id="MBJ6369386.1"/>
    </source>
</evidence>
<sequence>MRPINTALCSYGMSGKVFHAPFISVNPNFNLYGVFERTKNLAQERYPNVKTFRSLEEILADEAIELVVVNTPNITHYEFSKMVINAGKHLIVEKPFTTTVAEAEELIRLSKDKNVIISIYHNRRYDSDFKTVQKILNEGSLGDIVEAEFHYDRYNPGLSYKTHKEVSTAGVGSLYDLGSHLIDQAIQFFGLPKAVQADLDAHRPNSKVSDYFDLKLFYPSHRVILKSSYYVREPLPGNILHGKKGSFIKSKADIQETELIAGKMPGTASWGIVPDEEKGLLHTEKDGKVIKEHITTSRGDYMAYYDAMYESIRNNKPVPVTATEGMLVIKVIEAALKSNNEKRLVNL</sequence>
<dbReference type="InterPro" id="IPR000683">
    <property type="entry name" value="Gfo/Idh/MocA-like_OxRdtase_N"/>
</dbReference>
<reference evidence="3" key="1">
    <citation type="submission" date="2020-12" db="EMBL/GenBank/DDBJ databases">
        <title>Snuella sp. nov., isolated from sediment in Incheon.</title>
        <authorList>
            <person name="Kim W."/>
        </authorList>
    </citation>
    <scope>NUCLEOTIDE SEQUENCE</scope>
    <source>
        <strain evidence="3">CAU 1569</strain>
    </source>
</reference>
<dbReference type="InterPro" id="IPR036291">
    <property type="entry name" value="NAD(P)-bd_dom_sf"/>
</dbReference>
<evidence type="ECO:0000259" key="1">
    <source>
        <dbReference type="Pfam" id="PF01408"/>
    </source>
</evidence>
<dbReference type="GO" id="GO:0000166">
    <property type="term" value="F:nucleotide binding"/>
    <property type="evidence" value="ECO:0007669"/>
    <property type="project" value="InterPro"/>
</dbReference>
<dbReference type="RefSeq" id="WP_199116448.1">
    <property type="nucleotide sequence ID" value="NZ_JAELVQ010000025.1"/>
</dbReference>
<accession>A0A8J7LZ03</accession>
<comment type="caution">
    <text evidence="3">The sequence shown here is derived from an EMBL/GenBank/DDBJ whole genome shotgun (WGS) entry which is preliminary data.</text>
</comment>
<evidence type="ECO:0000313" key="4">
    <source>
        <dbReference type="Proteomes" id="UP000610931"/>
    </source>
</evidence>
<dbReference type="Gene3D" id="3.40.50.720">
    <property type="entry name" value="NAD(P)-binding Rossmann-like Domain"/>
    <property type="match status" value="1"/>
</dbReference>
<evidence type="ECO:0000259" key="2">
    <source>
        <dbReference type="Pfam" id="PF02894"/>
    </source>
</evidence>
<dbReference type="PANTHER" id="PTHR43708">
    <property type="entry name" value="CONSERVED EXPRESSED OXIDOREDUCTASE (EUROFUNG)"/>
    <property type="match status" value="1"/>
</dbReference>
<dbReference type="InterPro" id="IPR004104">
    <property type="entry name" value="Gfo/Idh/MocA-like_OxRdtase_C"/>
</dbReference>
<dbReference type="Gene3D" id="3.30.360.10">
    <property type="entry name" value="Dihydrodipicolinate Reductase, domain 2"/>
    <property type="match status" value="1"/>
</dbReference>
<protein>
    <submittedName>
        <fullName evidence="3">Gfo/Idh/MocA family oxidoreductase</fullName>
    </submittedName>
</protein>
<dbReference type="Proteomes" id="UP000610931">
    <property type="component" value="Unassembled WGS sequence"/>
</dbReference>
<dbReference type="AlphaFoldDB" id="A0A8J7LZ03"/>
<dbReference type="InterPro" id="IPR051317">
    <property type="entry name" value="Gfo/Idh/MocA_oxidoreduct"/>
</dbReference>
<feature type="domain" description="Gfo/Idh/MocA-like oxidoreductase C-terminal" evidence="2">
    <location>
        <begin position="135"/>
        <end position="347"/>
    </location>
</feature>
<proteinExistence type="predicted"/>
<feature type="domain" description="Gfo/Idh/MocA-like oxidoreductase N-terminal" evidence="1">
    <location>
        <begin position="5"/>
        <end position="121"/>
    </location>
</feature>
<keyword evidence="4" id="KW-1185">Reference proteome</keyword>
<name>A0A8J7LZ03_9FLAO</name>
<organism evidence="3 4">
    <name type="scientific">Snuella sedimenti</name>
    <dbReference type="NCBI Taxonomy" id="2798802"/>
    <lineage>
        <taxon>Bacteria</taxon>
        <taxon>Pseudomonadati</taxon>
        <taxon>Bacteroidota</taxon>
        <taxon>Flavobacteriia</taxon>
        <taxon>Flavobacteriales</taxon>
        <taxon>Flavobacteriaceae</taxon>
        <taxon>Snuella</taxon>
    </lineage>
</organism>